<dbReference type="InterPro" id="IPR015424">
    <property type="entry name" value="PyrdxlP-dep_Trfase"/>
</dbReference>
<keyword evidence="3" id="KW-0663">Pyridoxal phosphate</keyword>
<organism evidence="7 8">
    <name type="scientific">Paraperlucidibaca baekdonensis</name>
    <dbReference type="NCBI Taxonomy" id="748120"/>
    <lineage>
        <taxon>Bacteria</taxon>
        <taxon>Pseudomonadati</taxon>
        <taxon>Pseudomonadota</taxon>
        <taxon>Gammaproteobacteria</taxon>
        <taxon>Moraxellales</taxon>
        <taxon>Moraxellaceae</taxon>
        <taxon>Paraperlucidibaca</taxon>
    </lineage>
</organism>
<dbReference type="EC" id="4.4.1.13" evidence="2"/>
<protein>
    <recommendedName>
        <fullName evidence="2">cysteine-S-conjugate beta-lyase</fullName>
        <ecNumber evidence="2">4.4.1.13</ecNumber>
    </recommendedName>
</protein>
<keyword evidence="8" id="KW-1185">Reference proteome</keyword>
<dbReference type="NCBIfam" id="TIGR04350">
    <property type="entry name" value="C_S_lyase_PatB"/>
    <property type="match status" value="1"/>
</dbReference>
<dbReference type="AlphaFoldDB" id="A0A3E0H6H7"/>
<dbReference type="RefSeq" id="WP_116208093.1">
    <property type="nucleotide sequence ID" value="NZ_QUNR01000002.1"/>
</dbReference>
<dbReference type="SUPFAM" id="SSF53383">
    <property type="entry name" value="PLP-dependent transferases"/>
    <property type="match status" value="1"/>
</dbReference>
<proteinExistence type="inferred from homology"/>
<dbReference type="PANTHER" id="PTHR43525:SF1">
    <property type="entry name" value="PROTEIN MALY"/>
    <property type="match status" value="1"/>
</dbReference>
<evidence type="ECO:0000256" key="2">
    <source>
        <dbReference type="ARBA" id="ARBA00012224"/>
    </source>
</evidence>
<dbReference type="InterPro" id="IPR004839">
    <property type="entry name" value="Aminotransferase_I/II_large"/>
</dbReference>
<evidence type="ECO:0000256" key="5">
    <source>
        <dbReference type="ARBA" id="ARBA00037974"/>
    </source>
</evidence>
<dbReference type="GO" id="GO:0047804">
    <property type="term" value="F:cysteine-S-conjugate beta-lyase activity"/>
    <property type="evidence" value="ECO:0007669"/>
    <property type="project" value="UniProtKB-EC"/>
</dbReference>
<gene>
    <name evidence="7" type="ORF">DFR26_1271</name>
</gene>
<evidence type="ECO:0000313" key="8">
    <source>
        <dbReference type="Proteomes" id="UP000256774"/>
    </source>
</evidence>
<name>A0A3E0H6H7_9GAMM</name>
<dbReference type="PANTHER" id="PTHR43525">
    <property type="entry name" value="PROTEIN MALY"/>
    <property type="match status" value="1"/>
</dbReference>
<dbReference type="InterPro" id="IPR027619">
    <property type="entry name" value="C-S_lyase_PatB-like"/>
</dbReference>
<comment type="similarity">
    <text evidence="5">Belongs to the class-II pyridoxal-phosphate-dependent aminotransferase family. MalY/PatB cystathionine beta-lyase subfamily.</text>
</comment>
<feature type="domain" description="Aminotransferase class I/classII large" evidence="6">
    <location>
        <begin position="31"/>
        <end position="383"/>
    </location>
</feature>
<comment type="cofactor">
    <cofactor evidence="1">
        <name>pyridoxal 5'-phosphate</name>
        <dbReference type="ChEBI" id="CHEBI:597326"/>
    </cofactor>
</comment>
<evidence type="ECO:0000256" key="1">
    <source>
        <dbReference type="ARBA" id="ARBA00001933"/>
    </source>
</evidence>
<dbReference type="Proteomes" id="UP000256774">
    <property type="component" value="Unassembled WGS sequence"/>
</dbReference>
<evidence type="ECO:0000259" key="6">
    <source>
        <dbReference type="Pfam" id="PF00155"/>
    </source>
</evidence>
<accession>A0A3E0H6H7</accession>
<keyword evidence="4 7" id="KW-0456">Lyase</keyword>
<dbReference type="Gene3D" id="3.90.1150.10">
    <property type="entry name" value="Aspartate Aminotransferase, domain 1"/>
    <property type="match status" value="1"/>
</dbReference>
<dbReference type="GO" id="GO:0030170">
    <property type="term" value="F:pyridoxal phosphate binding"/>
    <property type="evidence" value="ECO:0007669"/>
    <property type="project" value="InterPro"/>
</dbReference>
<reference evidence="7 8" key="1">
    <citation type="submission" date="2018-08" db="EMBL/GenBank/DDBJ databases">
        <title>Genomic Encyclopedia of Type Strains, Phase IV (KMG-IV): sequencing the most valuable type-strain genomes for metagenomic binning, comparative biology and taxonomic classification.</title>
        <authorList>
            <person name="Goeker M."/>
        </authorList>
    </citation>
    <scope>NUCLEOTIDE SEQUENCE [LARGE SCALE GENOMIC DNA]</scope>
    <source>
        <strain evidence="7 8">DSM 26022</strain>
    </source>
</reference>
<evidence type="ECO:0000256" key="4">
    <source>
        <dbReference type="ARBA" id="ARBA00023239"/>
    </source>
</evidence>
<dbReference type="InterPro" id="IPR015421">
    <property type="entry name" value="PyrdxlP-dep_Trfase_major"/>
</dbReference>
<dbReference type="Gene3D" id="3.40.640.10">
    <property type="entry name" value="Type I PLP-dependent aspartate aminotransferase-like (Major domain)"/>
    <property type="match status" value="1"/>
</dbReference>
<sequence length="388" mass="42730">MSIDFDQRINRAGTGSEKFDARERIFGRHDVIPLWVADMDFAAPACVAEAVQARALHPIYGYSVVPERLFHHLLNWLDERFNWQPAREDILLSPGVVPALYAAVNALTAPGDGIIVMPPVYPPLFRAVTDNQRQLILNPLRLVEASGHAPHYEIDWDGLEQCATKATMLLFCSPHNPVGRVWRRDELTRLLDIAERHDLIIVSDEIHADLTFTPHTVLASLPGAARRVITTMAPSKTFNVPGLGLAWLAVNNSHHRSAISRQYAALAIHVNNPLSLVAAEAAYGHGQAWLNALLTYIKGTHDHVVARLAEHPQLPQAIAAEGSYLLWLDCRHLGLTDAQLHQHFVEKAGLGLSAGVFFGDAGSGFMRLNLASPRAVIDTAISQLIDSF</sequence>
<dbReference type="EMBL" id="QUNR01000002">
    <property type="protein sequence ID" value="REH39091.1"/>
    <property type="molecule type" value="Genomic_DNA"/>
</dbReference>
<evidence type="ECO:0000256" key="3">
    <source>
        <dbReference type="ARBA" id="ARBA00022898"/>
    </source>
</evidence>
<dbReference type="InterPro" id="IPR051798">
    <property type="entry name" value="Class-II_PLP-Dep_Aminotrans"/>
</dbReference>
<dbReference type="CDD" id="cd00609">
    <property type="entry name" value="AAT_like"/>
    <property type="match status" value="1"/>
</dbReference>
<dbReference type="OrthoDB" id="9763453at2"/>
<evidence type="ECO:0000313" key="7">
    <source>
        <dbReference type="EMBL" id="REH39091.1"/>
    </source>
</evidence>
<dbReference type="InterPro" id="IPR015422">
    <property type="entry name" value="PyrdxlP-dep_Trfase_small"/>
</dbReference>
<dbReference type="Pfam" id="PF00155">
    <property type="entry name" value="Aminotran_1_2"/>
    <property type="match status" value="1"/>
</dbReference>
<comment type="caution">
    <text evidence="7">The sequence shown here is derived from an EMBL/GenBank/DDBJ whole genome shotgun (WGS) entry which is preliminary data.</text>
</comment>